<proteinExistence type="predicted"/>
<evidence type="ECO:0000313" key="6">
    <source>
        <dbReference type="Proteomes" id="UP000295531"/>
    </source>
</evidence>
<protein>
    <recommendedName>
        <fullName evidence="1">aminodeoxychorismate synthase</fullName>
        <ecNumber evidence="1">2.6.1.85</ecNumber>
    </recommendedName>
</protein>
<name>A0A4R6P0M9_9GAMM</name>
<dbReference type="PRINTS" id="PR00095">
    <property type="entry name" value="ANTSNTHASEI"/>
</dbReference>
<dbReference type="Pfam" id="PF04715">
    <property type="entry name" value="Anth_synt_I_N"/>
    <property type="match status" value="1"/>
</dbReference>
<dbReference type="InterPro" id="IPR019999">
    <property type="entry name" value="Anth_synth_I-like"/>
</dbReference>
<dbReference type="EC" id="2.6.1.85" evidence="1"/>
<evidence type="ECO:0000256" key="1">
    <source>
        <dbReference type="ARBA" id="ARBA00013139"/>
    </source>
</evidence>
<evidence type="ECO:0000259" key="3">
    <source>
        <dbReference type="Pfam" id="PF00425"/>
    </source>
</evidence>
<dbReference type="PANTHER" id="PTHR11236">
    <property type="entry name" value="AMINOBENZOATE/ANTHRANILATE SYNTHASE"/>
    <property type="match status" value="1"/>
</dbReference>
<dbReference type="Proteomes" id="UP000295531">
    <property type="component" value="Unassembled WGS sequence"/>
</dbReference>
<keyword evidence="6" id="KW-1185">Reference proteome</keyword>
<dbReference type="PANTHER" id="PTHR11236:SF50">
    <property type="entry name" value="AMINODEOXYCHORISMATE SYNTHASE COMPONENT 1"/>
    <property type="match status" value="1"/>
</dbReference>
<comment type="caution">
    <text evidence="5">The sequence shown here is derived from an EMBL/GenBank/DDBJ whole genome shotgun (WGS) entry which is preliminary data.</text>
</comment>
<dbReference type="NCBIfam" id="TIGR00553">
    <property type="entry name" value="pabB"/>
    <property type="match status" value="1"/>
</dbReference>
<evidence type="ECO:0000256" key="2">
    <source>
        <dbReference type="ARBA" id="ARBA00022679"/>
    </source>
</evidence>
<dbReference type="RefSeq" id="WP_243734559.1">
    <property type="nucleotide sequence ID" value="NZ_SNXI01000014.1"/>
</dbReference>
<gene>
    <name evidence="5" type="ORF">DEU29_11453</name>
</gene>
<dbReference type="InterPro" id="IPR015890">
    <property type="entry name" value="Chorismate_C"/>
</dbReference>
<dbReference type="InterPro" id="IPR005802">
    <property type="entry name" value="ADC_synth_comp_1"/>
</dbReference>
<dbReference type="InterPro" id="IPR005801">
    <property type="entry name" value="ADC_synthase"/>
</dbReference>
<dbReference type="GO" id="GO:0046820">
    <property type="term" value="F:4-amino-4-deoxychorismate synthase activity"/>
    <property type="evidence" value="ECO:0007669"/>
    <property type="project" value="UniProtKB-EC"/>
</dbReference>
<dbReference type="SUPFAM" id="SSF56322">
    <property type="entry name" value="ADC synthase"/>
    <property type="match status" value="1"/>
</dbReference>
<accession>A0A4R6P0M9</accession>
<dbReference type="Gene3D" id="3.60.120.10">
    <property type="entry name" value="Anthranilate synthase"/>
    <property type="match status" value="1"/>
</dbReference>
<dbReference type="Pfam" id="PF00425">
    <property type="entry name" value="Chorismate_bind"/>
    <property type="match status" value="1"/>
</dbReference>
<feature type="domain" description="Chorismate-utilising enzyme C-terminal" evidence="3">
    <location>
        <begin position="216"/>
        <end position="470"/>
    </location>
</feature>
<dbReference type="GO" id="GO:0009396">
    <property type="term" value="P:folic acid-containing compound biosynthetic process"/>
    <property type="evidence" value="ECO:0007669"/>
    <property type="project" value="InterPro"/>
</dbReference>
<reference evidence="5 6" key="1">
    <citation type="submission" date="2019-03" db="EMBL/GenBank/DDBJ databases">
        <title>Freshwater and sediment microbial communities from various areas in North America, analyzing microbe dynamics in response to fracking.</title>
        <authorList>
            <person name="Lamendella R."/>
        </authorList>
    </citation>
    <scope>NUCLEOTIDE SEQUENCE [LARGE SCALE GENOMIC DNA]</scope>
    <source>
        <strain evidence="5 6">18_TX</strain>
    </source>
</reference>
<dbReference type="InterPro" id="IPR006805">
    <property type="entry name" value="Anth_synth_I_N"/>
</dbReference>
<keyword evidence="2" id="KW-0808">Transferase</keyword>
<feature type="domain" description="Anthranilate synthase component I N-terminal" evidence="4">
    <location>
        <begin position="34"/>
        <end position="179"/>
    </location>
</feature>
<dbReference type="GO" id="GO:0000162">
    <property type="term" value="P:L-tryptophan biosynthetic process"/>
    <property type="evidence" value="ECO:0007669"/>
    <property type="project" value="TreeGrafter"/>
</dbReference>
<evidence type="ECO:0000313" key="5">
    <source>
        <dbReference type="EMBL" id="TDP31007.1"/>
    </source>
</evidence>
<evidence type="ECO:0000259" key="4">
    <source>
        <dbReference type="Pfam" id="PF04715"/>
    </source>
</evidence>
<organism evidence="5 6">
    <name type="scientific">Idiomarina aquatica</name>
    <dbReference type="NCBI Taxonomy" id="1327752"/>
    <lineage>
        <taxon>Bacteria</taxon>
        <taxon>Pseudomonadati</taxon>
        <taxon>Pseudomonadota</taxon>
        <taxon>Gammaproteobacteria</taxon>
        <taxon>Alteromonadales</taxon>
        <taxon>Idiomarinaceae</taxon>
        <taxon>Idiomarina</taxon>
    </lineage>
</organism>
<dbReference type="AlphaFoldDB" id="A0A4R6P0M9"/>
<dbReference type="EMBL" id="SNXI01000014">
    <property type="protein sequence ID" value="TDP31007.1"/>
    <property type="molecule type" value="Genomic_DNA"/>
</dbReference>
<sequence>MTNVLNQRTENLSWNAFDHILPAANAELDVWLADVMARHQHKDYSLWLDSAADEHVNSRFHILLKQPRCFLQATDCGAELQVCDPELAQQGLASRLASEPSFLAAAKHLNQLMQQRFNVTPHAEIPFNGGMAGYLSYDLGRQIEHLPATNETEYQTAIAGLGFYSEALVVDKRHHRLWILAPDNSHQQVLDSWLDAPLPAHKPFSLSSGWQSNMDRSGYEQRFNRVHDYLLAGDCYQINLAQRFKARYCGDEYQAYLRLRQQNGAPFSAFMRLPGSSILSVSPERFLSVDRQARVETKPIKGTRPRFSNADADQRSRDALQNAEKDRAENLMIVDLLRNDLSRSCLPGTIDVPHLFAIESFPAVHHLVSTIQAQLDPQKSVFDLYQGAFPGGSITGAPKVRAMQIIEELEPNRRNIYCGSMLYLSLCGSSDSSITIRTLLAENNDLYCWAGGGLVVDSDSDAEYQETLDKVARILPILESS</sequence>